<keyword evidence="7" id="KW-0735">Signal-anchor</keyword>
<evidence type="ECO:0000256" key="9">
    <source>
        <dbReference type="ARBA" id="ARBA00023034"/>
    </source>
</evidence>
<dbReference type="Proteomes" id="UP001159405">
    <property type="component" value="Unassembled WGS sequence"/>
</dbReference>
<dbReference type="InterPro" id="IPR001503">
    <property type="entry name" value="Glyco_trans_10"/>
</dbReference>
<dbReference type="EC" id="2.4.1.-" evidence="12"/>
<evidence type="ECO:0000256" key="3">
    <source>
        <dbReference type="ARBA" id="ARBA00008919"/>
    </source>
</evidence>
<evidence type="ECO:0000256" key="12">
    <source>
        <dbReference type="RuleBase" id="RU003832"/>
    </source>
</evidence>
<evidence type="ECO:0000256" key="10">
    <source>
        <dbReference type="ARBA" id="ARBA00023136"/>
    </source>
</evidence>
<keyword evidence="4 12" id="KW-0328">Glycosyltransferase</keyword>
<keyword evidence="9 12" id="KW-0333">Golgi apparatus</keyword>
<evidence type="ECO:0000313" key="16">
    <source>
        <dbReference type="Proteomes" id="UP001159405"/>
    </source>
</evidence>
<gene>
    <name evidence="15" type="ORF">PLOB_00032684</name>
</gene>
<organism evidence="15 16">
    <name type="scientific">Porites lobata</name>
    <dbReference type="NCBI Taxonomy" id="104759"/>
    <lineage>
        <taxon>Eukaryota</taxon>
        <taxon>Metazoa</taxon>
        <taxon>Cnidaria</taxon>
        <taxon>Anthozoa</taxon>
        <taxon>Hexacorallia</taxon>
        <taxon>Scleractinia</taxon>
        <taxon>Fungiina</taxon>
        <taxon>Poritidae</taxon>
        <taxon>Porites</taxon>
    </lineage>
</organism>
<evidence type="ECO:0000256" key="6">
    <source>
        <dbReference type="ARBA" id="ARBA00022692"/>
    </source>
</evidence>
<dbReference type="PANTHER" id="PTHR48438">
    <property type="entry name" value="ALPHA-(1,3)-FUCOSYLTRANSFERASE C-RELATED"/>
    <property type="match status" value="1"/>
</dbReference>
<reference evidence="15 16" key="1">
    <citation type="submission" date="2022-05" db="EMBL/GenBank/DDBJ databases">
        <authorList>
            <consortium name="Genoscope - CEA"/>
            <person name="William W."/>
        </authorList>
    </citation>
    <scope>NUCLEOTIDE SEQUENCE [LARGE SCALE GENOMIC DNA]</scope>
</reference>
<feature type="transmembrane region" description="Helical" evidence="12">
    <location>
        <begin position="12"/>
        <end position="30"/>
    </location>
</feature>
<dbReference type="InterPro" id="IPR038577">
    <property type="entry name" value="GT10-like_C_sf"/>
</dbReference>
<comment type="pathway">
    <text evidence="2">Protein modification; protein glycosylation.</text>
</comment>
<dbReference type="PANTHER" id="PTHR48438:SF1">
    <property type="entry name" value="ALPHA-(1,3)-FUCOSYLTRANSFERASE C-RELATED"/>
    <property type="match status" value="1"/>
</dbReference>
<evidence type="ECO:0000256" key="5">
    <source>
        <dbReference type="ARBA" id="ARBA00022679"/>
    </source>
</evidence>
<keyword evidence="10 12" id="KW-0472">Membrane</keyword>
<protein>
    <recommendedName>
        <fullName evidence="12">Fucosyltransferase</fullName>
        <ecNumber evidence="12">2.4.1.-</ecNumber>
    </recommendedName>
</protein>
<dbReference type="EMBL" id="CALNXK010000043">
    <property type="protein sequence ID" value="CAH3126870.1"/>
    <property type="molecule type" value="Genomic_DNA"/>
</dbReference>
<dbReference type="Pfam" id="PF17039">
    <property type="entry name" value="Glyco_tran_10_N"/>
    <property type="match status" value="1"/>
</dbReference>
<name>A0ABN8NYA1_9CNID</name>
<dbReference type="SUPFAM" id="SSF53756">
    <property type="entry name" value="UDP-Glycosyltransferase/glycogen phosphorylase"/>
    <property type="match status" value="1"/>
</dbReference>
<accession>A0ABN8NYA1</accession>
<evidence type="ECO:0000256" key="7">
    <source>
        <dbReference type="ARBA" id="ARBA00022968"/>
    </source>
</evidence>
<evidence type="ECO:0000256" key="1">
    <source>
        <dbReference type="ARBA" id="ARBA00004323"/>
    </source>
</evidence>
<dbReference type="InterPro" id="IPR055270">
    <property type="entry name" value="Glyco_tran_10_C"/>
</dbReference>
<evidence type="ECO:0000259" key="14">
    <source>
        <dbReference type="Pfam" id="PF17039"/>
    </source>
</evidence>
<dbReference type="InterPro" id="IPR031481">
    <property type="entry name" value="Glyco_tran_10_N"/>
</dbReference>
<evidence type="ECO:0000256" key="2">
    <source>
        <dbReference type="ARBA" id="ARBA00004922"/>
    </source>
</evidence>
<comment type="caution">
    <text evidence="15">The sequence shown here is derived from an EMBL/GenBank/DDBJ whole genome shotgun (WGS) entry which is preliminary data.</text>
</comment>
<proteinExistence type="inferred from homology"/>
<evidence type="ECO:0000256" key="11">
    <source>
        <dbReference type="ARBA" id="ARBA00023180"/>
    </source>
</evidence>
<keyword evidence="5 12" id="KW-0808">Transferase</keyword>
<evidence type="ECO:0000256" key="4">
    <source>
        <dbReference type="ARBA" id="ARBA00022676"/>
    </source>
</evidence>
<evidence type="ECO:0000313" key="15">
    <source>
        <dbReference type="EMBL" id="CAH3126870.1"/>
    </source>
</evidence>
<feature type="domain" description="Fucosyltransferase C-terminal" evidence="13">
    <location>
        <begin position="213"/>
        <end position="389"/>
    </location>
</feature>
<keyword evidence="6 12" id="KW-0812">Transmembrane</keyword>
<evidence type="ECO:0000256" key="8">
    <source>
        <dbReference type="ARBA" id="ARBA00022989"/>
    </source>
</evidence>
<keyword evidence="16" id="KW-1185">Reference proteome</keyword>
<comment type="subcellular location">
    <subcellularLocation>
        <location evidence="1">Golgi apparatus membrane</location>
        <topology evidence="1">Single-pass type II membrane protein</topology>
    </subcellularLocation>
    <subcellularLocation>
        <location evidence="12">Golgi apparatus</location>
        <location evidence="12">Golgi stack membrane</location>
        <topology evidence="12">Single-pass type II membrane protein</topology>
    </subcellularLocation>
</comment>
<feature type="domain" description="Fucosyltransferase N-terminal" evidence="14">
    <location>
        <begin position="74"/>
        <end position="191"/>
    </location>
</feature>
<comment type="similarity">
    <text evidence="3 12">Belongs to the glycosyltransferase 10 family.</text>
</comment>
<dbReference type="Pfam" id="PF00852">
    <property type="entry name" value="Glyco_transf_10"/>
    <property type="match status" value="1"/>
</dbReference>
<dbReference type="Gene3D" id="3.40.50.11660">
    <property type="entry name" value="Glycosyl transferase family 10, C-terminal domain"/>
    <property type="match status" value="1"/>
</dbReference>
<sequence>MATTFWAKCFFRFTIGISILLFVAIILYDIGGLKLIRRMKNNSHPPTNNHLMMEDRINMNARKPVTLEAGTRTVVLVYTVFFGRRKWISGRDRCGFETKFSFTAKKCLSGDFELTYDKHRFQESDLVVFHARNMPAIGHLRKLLKRRPTSQRWVYASWESPDGTPNPAPFNGLFNLTWTYRSDSDFLSPYGSYEELSDEERIDKLKYIPDYSQGKTELVAWMVSHCSAQPRMAFVQELNEHIEVDVFGKCSKHFGEKKRCPTPPTDCLKKFKFYLSFENALCEDYITEKYWGRLGEDINVVPVVMGGANYSRLVIPGSYINVMDFKTVKQLADYLHYLDKNNTAYNEYFKWRVKYKVFRNNLDLTLCQICKWYVSKSPLEPKVYGDLATHWVGKGRCHEKNHLITNMCKK</sequence>
<evidence type="ECO:0000259" key="13">
    <source>
        <dbReference type="Pfam" id="PF00852"/>
    </source>
</evidence>
<keyword evidence="11" id="KW-0325">Glycoprotein</keyword>
<keyword evidence="8 12" id="KW-1133">Transmembrane helix</keyword>